<keyword evidence="2" id="KW-0378">Hydrolase</keyword>
<reference evidence="3 4" key="1">
    <citation type="submission" date="2018-09" db="EMBL/GenBank/DDBJ databases">
        <title>Zymobacter palmae IAM14233 (=T109) whole genome analysis.</title>
        <authorList>
            <person name="Yanase H."/>
        </authorList>
    </citation>
    <scope>NUCLEOTIDE SEQUENCE [LARGE SCALE GENOMIC DNA]</scope>
    <source>
        <strain evidence="3 4">IAM14233</strain>
    </source>
</reference>
<sequence length="440" mass="48473">MKETAAMTTKWMISGLLAVIGLAGCGDHTARAKPSDYQLEQVVVVMRHGVRMQTDSEMLARETGHAWPSSTVHDGELTAHGAEGVASQMKWMLDQWRKAGLPLEDGCPERQVLAWSSPTARARNTGEAAVDAMFPGCGFHTYHSSRPKDPVMKGQKAVGMPLDEAKVAVELHQVAGGSLDALAERHRDDVERLRKAVCQPEACQFLDQPWGAQAKGNKVRFEGPLKYAGNMAETIRLQYSEGLPLDQVAFGNVRNAHDVTALMGLQTLRYALGNDLPEVARHGGSALMGLLTHALQTAHVTESDPLGRPLVLFFGHDTNISQLRTMMGFGWQLPGYPRNDIPPAGALVFERYHDRPRDREMVRVSFQARSLDQWRQLAPLSDADPLLVSEWRFAGCEDTEVGVLCPLSDVLSRMTAQQNEALQAPDDYFTQQVERNASAK</sequence>
<evidence type="ECO:0000313" key="3">
    <source>
        <dbReference type="EMBL" id="BBG30015.1"/>
    </source>
</evidence>
<dbReference type="AlphaFoldDB" id="A0A348HEG3"/>
<dbReference type="GO" id="GO:0030288">
    <property type="term" value="C:outer membrane-bounded periplasmic space"/>
    <property type="evidence" value="ECO:0007669"/>
    <property type="project" value="TreeGrafter"/>
</dbReference>
<dbReference type="InterPro" id="IPR000560">
    <property type="entry name" value="His_Pase_clade-2"/>
</dbReference>
<evidence type="ECO:0000256" key="2">
    <source>
        <dbReference type="ARBA" id="ARBA00022801"/>
    </source>
</evidence>
<evidence type="ECO:0000256" key="1">
    <source>
        <dbReference type="ARBA" id="ARBA00005375"/>
    </source>
</evidence>
<comment type="similarity">
    <text evidence="1">Belongs to the histidine acid phosphatase family.</text>
</comment>
<dbReference type="CDD" id="cd07061">
    <property type="entry name" value="HP_HAP_like"/>
    <property type="match status" value="1"/>
</dbReference>
<keyword evidence="4" id="KW-1185">Reference proteome</keyword>
<proteinExistence type="inferred from homology"/>
<organism evidence="3 4">
    <name type="scientific">Zymobacter palmae</name>
    <dbReference type="NCBI Taxonomy" id="33074"/>
    <lineage>
        <taxon>Bacteria</taxon>
        <taxon>Pseudomonadati</taxon>
        <taxon>Pseudomonadota</taxon>
        <taxon>Gammaproteobacteria</taxon>
        <taxon>Oceanospirillales</taxon>
        <taxon>Halomonadaceae</taxon>
        <taxon>Zymobacter group</taxon>
        <taxon>Zymobacter</taxon>
    </lineage>
</organism>
<dbReference type="STRING" id="1123510.GCA_000620025_01340"/>
<dbReference type="PROSITE" id="PS51257">
    <property type="entry name" value="PROKAR_LIPOPROTEIN"/>
    <property type="match status" value="1"/>
</dbReference>
<dbReference type="Proteomes" id="UP000267342">
    <property type="component" value="Chromosome"/>
</dbReference>
<dbReference type="PANTHER" id="PTHR11567">
    <property type="entry name" value="ACID PHOSPHATASE-RELATED"/>
    <property type="match status" value="1"/>
</dbReference>
<protein>
    <submittedName>
        <fullName evidence="3">Flagellar GTP-binding protein</fullName>
    </submittedName>
</protein>
<accession>A0A348HEG3</accession>
<dbReference type="KEGG" id="zpl:ZBT109_1255"/>
<gene>
    <name evidence="3" type="ORF">ZBT109_1255</name>
</gene>
<name>A0A348HEG3_9GAMM</name>
<dbReference type="PANTHER" id="PTHR11567:SF110">
    <property type="entry name" value="2-PHOSPHOXYLOSE PHOSPHATASE 1"/>
    <property type="match status" value="1"/>
</dbReference>
<keyword evidence="3" id="KW-0966">Cell projection</keyword>
<dbReference type="Gene3D" id="3.40.50.1240">
    <property type="entry name" value="Phosphoglycerate mutase-like"/>
    <property type="match status" value="2"/>
</dbReference>
<dbReference type="EMBL" id="AP018933">
    <property type="protein sequence ID" value="BBG30015.1"/>
    <property type="molecule type" value="Genomic_DNA"/>
</dbReference>
<dbReference type="Pfam" id="PF00328">
    <property type="entry name" value="His_Phos_2"/>
    <property type="match status" value="1"/>
</dbReference>
<dbReference type="OrthoDB" id="395886at2"/>
<dbReference type="SUPFAM" id="SSF53254">
    <property type="entry name" value="Phosphoglycerate mutase-like"/>
    <property type="match status" value="1"/>
</dbReference>
<evidence type="ECO:0000313" key="4">
    <source>
        <dbReference type="Proteomes" id="UP000267342"/>
    </source>
</evidence>
<keyword evidence="3" id="KW-0282">Flagellum</keyword>
<keyword evidence="3" id="KW-0969">Cilium</keyword>
<dbReference type="InterPro" id="IPR029033">
    <property type="entry name" value="His_PPase_superfam"/>
</dbReference>
<dbReference type="GO" id="GO:0050308">
    <property type="term" value="F:sugar-phosphatase activity"/>
    <property type="evidence" value="ECO:0007669"/>
    <property type="project" value="TreeGrafter"/>
</dbReference>
<dbReference type="InterPro" id="IPR050645">
    <property type="entry name" value="Histidine_acid_phosphatase"/>
</dbReference>